<gene>
    <name evidence="2" type="ORF">ACFQV2_37095</name>
</gene>
<evidence type="ECO:0000313" key="3">
    <source>
        <dbReference type="Proteomes" id="UP001596512"/>
    </source>
</evidence>
<keyword evidence="3" id="KW-1185">Reference proteome</keyword>
<dbReference type="InterPro" id="IPR000073">
    <property type="entry name" value="AB_hydrolase_1"/>
</dbReference>
<proteinExistence type="predicted"/>
<evidence type="ECO:0000313" key="2">
    <source>
        <dbReference type="EMBL" id="MFC7618175.1"/>
    </source>
</evidence>
<dbReference type="GO" id="GO:0016787">
    <property type="term" value="F:hydrolase activity"/>
    <property type="evidence" value="ECO:0007669"/>
    <property type="project" value="UniProtKB-KW"/>
</dbReference>
<dbReference type="SUPFAM" id="SSF53474">
    <property type="entry name" value="alpha/beta-Hydrolases"/>
    <property type="match status" value="1"/>
</dbReference>
<dbReference type="InterPro" id="IPR029058">
    <property type="entry name" value="AB_hydrolase_fold"/>
</dbReference>
<evidence type="ECO:0000259" key="1">
    <source>
        <dbReference type="Pfam" id="PF00561"/>
    </source>
</evidence>
<dbReference type="InterPro" id="IPR050471">
    <property type="entry name" value="AB_hydrolase"/>
</dbReference>
<feature type="domain" description="AB hydrolase-1" evidence="1">
    <location>
        <begin position="20"/>
        <end position="118"/>
    </location>
</feature>
<accession>A0ABW2TZR0</accession>
<dbReference type="PANTHER" id="PTHR43433:SF5">
    <property type="entry name" value="AB HYDROLASE-1 DOMAIN-CONTAINING PROTEIN"/>
    <property type="match status" value="1"/>
</dbReference>
<reference evidence="3" key="1">
    <citation type="journal article" date="2019" name="Int. J. Syst. Evol. Microbiol.">
        <title>The Global Catalogue of Microorganisms (GCM) 10K type strain sequencing project: providing services to taxonomists for standard genome sequencing and annotation.</title>
        <authorList>
            <consortium name="The Broad Institute Genomics Platform"/>
            <consortium name="The Broad Institute Genome Sequencing Center for Infectious Disease"/>
            <person name="Wu L."/>
            <person name="Ma J."/>
        </authorList>
    </citation>
    <scope>NUCLEOTIDE SEQUENCE [LARGE SCALE GENOMIC DNA]</scope>
    <source>
        <strain evidence="3">JCM 17695</strain>
    </source>
</reference>
<dbReference type="PANTHER" id="PTHR43433">
    <property type="entry name" value="HYDROLASE, ALPHA/BETA FOLD FAMILY PROTEIN"/>
    <property type="match status" value="1"/>
</dbReference>
<dbReference type="Gene3D" id="3.40.50.1820">
    <property type="entry name" value="alpha/beta hydrolase"/>
    <property type="match status" value="1"/>
</dbReference>
<protein>
    <submittedName>
        <fullName evidence="2">Alpha/beta fold hydrolase</fullName>
    </submittedName>
</protein>
<dbReference type="Proteomes" id="UP001596512">
    <property type="component" value="Unassembled WGS sequence"/>
</dbReference>
<organism evidence="2 3">
    <name type="scientific">Actinokineospora soli</name>
    <dbReference type="NCBI Taxonomy" id="1048753"/>
    <lineage>
        <taxon>Bacteria</taxon>
        <taxon>Bacillati</taxon>
        <taxon>Actinomycetota</taxon>
        <taxon>Actinomycetes</taxon>
        <taxon>Pseudonocardiales</taxon>
        <taxon>Pseudonocardiaceae</taxon>
        <taxon>Actinokineospora</taxon>
    </lineage>
</organism>
<keyword evidence="2" id="KW-0378">Hydrolase</keyword>
<name>A0ABW2TZR0_9PSEU</name>
<dbReference type="Pfam" id="PF00561">
    <property type="entry name" value="Abhydrolase_1"/>
    <property type="match status" value="1"/>
</dbReference>
<sequence>MYAQVNGLDMYYEIHGEGAPVVLLHGALSGIGTSFADLLPRLAKTRQVIAVEYQGHARTADVDRPLSYPQLADDVVALVRHLGHSRVDVLGYSTGAGIALEIAQRHPDAVRKAVLLSVTYQLDGCHPELMGGMESLTPDMMVGSPFEEEYVDLAPDPSAFPALVEKVKEFSLAWRGWPTESVRAITAPVLLVIGDSDLTRPEHAVDMFRLFGGGVFGDIAGLPSSELAVLPGTTHVGMTQRGEWIAPMVDSFLDR</sequence>
<dbReference type="EMBL" id="JBHTEY010000004">
    <property type="protein sequence ID" value="MFC7618175.1"/>
    <property type="molecule type" value="Genomic_DNA"/>
</dbReference>
<comment type="caution">
    <text evidence="2">The sequence shown here is derived from an EMBL/GenBank/DDBJ whole genome shotgun (WGS) entry which is preliminary data.</text>
</comment>